<evidence type="ECO:0000259" key="2">
    <source>
        <dbReference type="SMART" id="SM00226"/>
    </source>
</evidence>
<organism evidence="3 4">
    <name type="scientific">Thiohalorhabdus methylotrophus</name>
    <dbReference type="NCBI Taxonomy" id="3242694"/>
    <lineage>
        <taxon>Bacteria</taxon>
        <taxon>Pseudomonadati</taxon>
        <taxon>Pseudomonadota</taxon>
        <taxon>Gammaproteobacteria</taxon>
        <taxon>Thiohalorhabdales</taxon>
        <taxon>Thiohalorhabdaceae</taxon>
        <taxon>Thiohalorhabdus</taxon>
    </lineage>
</organism>
<gene>
    <name evidence="3" type="ORF">ACERLL_05685</name>
</gene>
<dbReference type="Gene3D" id="3.40.50.2300">
    <property type="match status" value="1"/>
</dbReference>
<dbReference type="PANTHER" id="PTHR43428">
    <property type="entry name" value="ARSENATE REDUCTASE"/>
    <property type="match status" value="1"/>
</dbReference>
<proteinExistence type="predicted"/>
<comment type="caution">
    <text evidence="3">The sequence shown here is derived from an EMBL/GenBank/DDBJ whole genome shotgun (WGS) entry which is preliminary data.</text>
</comment>
<evidence type="ECO:0000256" key="1">
    <source>
        <dbReference type="ARBA" id="ARBA00022849"/>
    </source>
</evidence>
<dbReference type="CDD" id="cd16345">
    <property type="entry name" value="LMWP_ArsC"/>
    <property type="match status" value="1"/>
</dbReference>
<keyword evidence="3" id="KW-0560">Oxidoreductase</keyword>
<accession>A0ABV4TSL2</accession>
<dbReference type="RefSeq" id="WP_373655098.1">
    <property type="nucleotide sequence ID" value="NZ_JBGUAW010000003.1"/>
</dbReference>
<dbReference type="InterPro" id="IPR023485">
    <property type="entry name" value="Ptyr_pPase"/>
</dbReference>
<feature type="domain" description="Phosphotyrosine protein phosphatase I" evidence="2">
    <location>
        <begin position="6"/>
        <end position="145"/>
    </location>
</feature>
<keyword evidence="4" id="KW-1185">Reference proteome</keyword>
<reference evidence="3 4" key="1">
    <citation type="submission" date="2024-08" db="EMBL/GenBank/DDBJ databases">
        <title>Whole-genome sequencing of halo(alkali)philic microorganisms from hypersaline lakes.</title>
        <authorList>
            <person name="Sorokin D.Y."/>
            <person name="Merkel A.Y."/>
            <person name="Messina E."/>
            <person name="Yakimov M."/>
        </authorList>
    </citation>
    <scope>NUCLEOTIDE SEQUENCE [LARGE SCALE GENOMIC DNA]</scope>
    <source>
        <strain evidence="3 4">Cl-TMA</strain>
    </source>
</reference>
<keyword evidence="1" id="KW-0059">Arsenical resistance</keyword>
<protein>
    <submittedName>
        <fullName evidence="3">Arsenate reductase ArsC</fullName>
        <ecNumber evidence="3">1.20.4.4</ecNumber>
    </submittedName>
</protein>
<dbReference type="SUPFAM" id="SSF52788">
    <property type="entry name" value="Phosphotyrosine protein phosphatases I"/>
    <property type="match status" value="1"/>
</dbReference>
<dbReference type="EC" id="1.20.4.4" evidence="3"/>
<dbReference type="Pfam" id="PF01451">
    <property type="entry name" value="LMWPc"/>
    <property type="match status" value="1"/>
</dbReference>
<dbReference type="InterPro" id="IPR036196">
    <property type="entry name" value="Ptyr_pPase_sf"/>
</dbReference>
<dbReference type="Proteomes" id="UP001575181">
    <property type="component" value="Unassembled WGS sequence"/>
</dbReference>
<evidence type="ECO:0000313" key="4">
    <source>
        <dbReference type="Proteomes" id="UP001575181"/>
    </source>
</evidence>
<dbReference type="SMART" id="SM00226">
    <property type="entry name" value="LMWPc"/>
    <property type="match status" value="1"/>
</dbReference>
<dbReference type="PANTHER" id="PTHR43428:SF1">
    <property type="entry name" value="ARSENATE REDUCTASE"/>
    <property type="match status" value="1"/>
</dbReference>
<dbReference type="GO" id="GO:0030612">
    <property type="term" value="F:arsenate reductase (thioredoxin) activity"/>
    <property type="evidence" value="ECO:0007669"/>
    <property type="project" value="UniProtKB-EC"/>
</dbReference>
<evidence type="ECO:0000313" key="3">
    <source>
        <dbReference type="EMBL" id="MFA9460315.1"/>
    </source>
</evidence>
<sequence length="175" mass="19252">MPSEPYRVLFLCTGNSARSQMAEALLNRLGEGRFRAYSAGSHPADAVHPLTLEMLERAGLETAGLRTKSWDELAEPGAPALEFVFTVCDKAAAEPCPVWPGQALSAHWGFPDPAGYQAATEAERRVVFADVFRQIQNRIRLLVSLPMDRLDRLSLQRRLDEIGESALDSSDPNAD</sequence>
<name>A0ABV4TSL2_9GAMM</name>
<dbReference type="EMBL" id="JBGUAW010000003">
    <property type="protein sequence ID" value="MFA9460315.1"/>
    <property type="molecule type" value="Genomic_DNA"/>
</dbReference>